<dbReference type="AlphaFoldDB" id="A0A173LQS0"/>
<keyword evidence="3" id="KW-1185">Reference proteome</keyword>
<evidence type="ECO:0000313" key="3">
    <source>
        <dbReference type="Proteomes" id="UP000186104"/>
    </source>
</evidence>
<name>A0A173LQS0_9ACTN</name>
<reference evidence="2 3" key="1">
    <citation type="submission" date="2016-06" db="EMBL/GenBank/DDBJ databases">
        <title>Complete genome sequence of a saline-alkali tolerant type strain Dietzia timorensis ID05-A0528T.</title>
        <authorList>
            <person name="Wu X."/>
        </authorList>
    </citation>
    <scope>NUCLEOTIDE SEQUENCE [LARGE SCALE GENOMIC DNA]</scope>
    <source>
        <strain evidence="2 3">ID05-A0528</strain>
    </source>
</reference>
<dbReference type="RefSeq" id="WP_067476315.1">
    <property type="nucleotide sequence ID" value="NZ_CP015961.1"/>
</dbReference>
<dbReference type="KEGG" id="dtm:BJL86_2286"/>
<evidence type="ECO:0000259" key="1">
    <source>
        <dbReference type="SMART" id="SM00347"/>
    </source>
</evidence>
<dbReference type="GO" id="GO:0003700">
    <property type="term" value="F:DNA-binding transcription factor activity"/>
    <property type="evidence" value="ECO:0007669"/>
    <property type="project" value="InterPro"/>
</dbReference>
<proteinExistence type="predicted"/>
<dbReference type="InterPro" id="IPR036388">
    <property type="entry name" value="WH-like_DNA-bd_sf"/>
</dbReference>
<dbReference type="SUPFAM" id="SSF46785">
    <property type="entry name" value="Winged helix' DNA-binding domain"/>
    <property type="match status" value="1"/>
</dbReference>
<sequence>MPDSSRKAGLSADREVASLLNRLEQSRRGATANAKLGAADARILWLLGGGEEYTLRDISDKLNLEQSTVNRQVNAAVKAGYVEKKRSRARAAWVFSPSADGRKKFDTDLEMHLGFYARALAELDESEKQVFIELLTRVVGGYETAIRTESWSRI</sequence>
<dbReference type="InterPro" id="IPR000835">
    <property type="entry name" value="HTH_MarR-typ"/>
</dbReference>
<organism evidence="2 3">
    <name type="scientific">Dietzia timorensis</name>
    <dbReference type="NCBI Taxonomy" id="499555"/>
    <lineage>
        <taxon>Bacteria</taxon>
        <taxon>Bacillati</taxon>
        <taxon>Actinomycetota</taxon>
        <taxon>Actinomycetes</taxon>
        <taxon>Mycobacteriales</taxon>
        <taxon>Dietziaceae</taxon>
        <taxon>Dietzia</taxon>
    </lineage>
</organism>
<dbReference type="OrthoDB" id="3213352at2"/>
<dbReference type="SMART" id="SM00347">
    <property type="entry name" value="HTH_MARR"/>
    <property type="match status" value="1"/>
</dbReference>
<feature type="domain" description="HTH marR-type" evidence="1">
    <location>
        <begin position="29"/>
        <end position="128"/>
    </location>
</feature>
<accession>A0A173LQS0</accession>
<dbReference type="Proteomes" id="UP000186104">
    <property type="component" value="Chromosome"/>
</dbReference>
<dbReference type="Gene3D" id="1.10.10.10">
    <property type="entry name" value="Winged helix-like DNA-binding domain superfamily/Winged helix DNA-binding domain"/>
    <property type="match status" value="1"/>
</dbReference>
<dbReference type="Pfam" id="PF12802">
    <property type="entry name" value="MarR_2"/>
    <property type="match status" value="1"/>
</dbReference>
<dbReference type="EMBL" id="CP015961">
    <property type="protein sequence ID" value="ANI93050.1"/>
    <property type="molecule type" value="Genomic_DNA"/>
</dbReference>
<dbReference type="InterPro" id="IPR036390">
    <property type="entry name" value="WH_DNA-bd_sf"/>
</dbReference>
<protein>
    <recommendedName>
        <fullName evidence="1">HTH marR-type domain-containing protein</fullName>
    </recommendedName>
</protein>
<gene>
    <name evidence="2" type="ORF">BJL86_2286</name>
</gene>
<evidence type="ECO:0000313" key="2">
    <source>
        <dbReference type="EMBL" id="ANI93050.1"/>
    </source>
</evidence>
<dbReference type="STRING" id="499555.BJL86_2286"/>